<dbReference type="Proteomes" id="UP001140949">
    <property type="component" value="Unassembled WGS sequence"/>
</dbReference>
<organism evidence="6 7">
    <name type="scientific">Iris pallida</name>
    <name type="common">Sweet iris</name>
    <dbReference type="NCBI Taxonomy" id="29817"/>
    <lineage>
        <taxon>Eukaryota</taxon>
        <taxon>Viridiplantae</taxon>
        <taxon>Streptophyta</taxon>
        <taxon>Embryophyta</taxon>
        <taxon>Tracheophyta</taxon>
        <taxon>Spermatophyta</taxon>
        <taxon>Magnoliopsida</taxon>
        <taxon>Liliopsida</taxon>
        <taxon>Asparagales</taxon>
        <taxon>Iridaceae</taxon>
        <taxon>Iridoideae</taxon>
        <taxon>Irideae</taxon>
        <taxon>Iris</taxon>
    </lineage>
</organism>
<dbReference type="Pfam" id="PF25553">
    <property type="entry name" value="BTB-POZ_ANK-like"/>
    <property type="match status" value="1"/>
</dbReference>
<dbReference type="GO" id="GO:0016301">
    <property type="term" value="F:kinase activity"/>
    <property type="evidence" value="ECO:0007669"/>
    <property type="project" value="UniProtKB-KW"/>
</dbReference>
<dbReference type="PANTHER" id="PTHR31060:SF6">
    <property type="entry name" value="EXPRESSED PROTEIN"/>
    <property type="match status" value="1"/>
</dbReference>
<keyword evidence="7" id="KW-1185">Reference proteome</keyword>
<keyword evidence="6" id="KW-0808">Transferase</keyword>
<feature type="region of interest" description="Disordered" evidence="4">
    <location>
        <begin position="1"/>
        <end position="24"/>
    </location>
</feature>
<keyword evidence="6" id="KW-0675">Receptor</keyword>
<dbReference type="InterPro" id="IPR000210">
    <property type="entry name" value="BTB/POZ_dom"/>
</dbReference>
<proteinExistence type="predicted"/>
<keyword evidence="6" id="KW-0418">Kinase</keyword>
<gene>
    <name evidence="6" type="ORF">M6B38_367530</name>
</gene>
<dbReference type="PROSITE" id="PS50097">
    <property type="entry name" value="BTB"/>
    <property type="match status" value="1"/>
</dbReference>
<dbReference type="AlphaFoldDB" id="A0AAX6GEH9"/>
<reference evidence="6" key="1">
    <citation type="journal article" date="2023" name="GigaByte">
        <title>Genome assembly of the bearded iris, Iris pallida Lam.</title>
        <authorList>
            <person name="Bruccoleri R.E."/>
            <person name="Oakeley E.J."/>
            <person name="Faust A.M.E."/>
            <person name="Altorfer M."/>
            <person name="Dessus-Babus S."/>
            <person name="Burckhardt D."/>
            <person name="Oertli M."/>
            <person name="Naumann U."/>
            <person name="Petersen F."/>
            <person name="Wong J."/>
        </authorList>
    </citation>
    <scope>NUCLEOTIDE SEQUENCE</scope>
    <source>
        <strain evidence="6">GSM-AAB239-AS_SAM_17_03QT</strain>
    </source>
</reference>
<comment type="caution">
    <text evidence="6">The sequence shown here is derived from an EMBL/GenBank/DDBJ whole genome shotgun (WGS) entry which is preliminary data.</text>
</comment>
<evidence type="ECO:0000256" key="1">
    <source>
        <dbReference type="ARBA" id="ARBA00002668"/>
    </source>
</evidence>
<evidence type="ECO:0000313" key="6">
    <source>
        <dbReference type="EMBL" id="KAJ6827079.1"/>
    </source>
</evidence>
<evidence type="ECO:0000259" key="5">
    <source>
        <dbReference type="PROSITE" id="PS50097"/>
    </source>
</evidence>
<evidence type="ECO:0000256" key="4">
    <source>
        <dbReference type="SAM" id="MobiDB-lite"/>
    </source>
</evidence>
<feature type="domain" description="BTB" evidence="5">
    <location>
        <begin position="56"/>
        <end position="137"/>
    </location>
</feature>
<evidence type="ECO:0000256" key="2">
    <source>
        <dbReference type="ARBA" id="ARBA00004906"/>
    </source>
</evidence>
<name>A0AAX6GEH9_IRIPA</name>
<dbReference type="EMBL" id="JANAVB010020400">
    <property type="protein sequence ID" value="KAJ6827079.1"/>
    <property type="molecule type" value="Genomic_DNA"/>
</dbReference>
<sequence length="461" mass="50525">MFSRKRQRVGSSSPSPSSDDDVTVVSPAETLTLIPSSAAAGDSCGGVAAFNDPATADVVLRLCLGSAHLDLHLHSSSLRRSRYFDALLSPRWLSRSSSDGDATASPLPLLSLDISSPFDSYVSVLRRLYSDDLSAPVSSVPAALSLLPPALHLLFDDLLSSLVRFLEAVPWSDSEEDLLLSLLPSLPQPLSQQLLSRILPVSESSSEEMLFTLVHSALHSHPKAARVKAFVSGLLRDHPYRASVRRVLDRAFLSALECLKGLMGEYASPDFRVTEDDDETEALQRLNLHSALANARYLLWLVERMIELRVADAAAGEWGEQGVLAADLQKTFLDDAWRNIAPGLPALVMRCTSRLANAVAAGNILAPRQVRMKLVKNWLPVLNVCQDIVSPTPSGHKMLYQELEETFLRIISTLPMSDAEELLQECLSFSTHDVDDCPHLLGAFKTWFRRANRQPHDGSAC</sequence>
<comment type="pathway">
    <text evidence="2">Protein modification; protein ubiquitination.</text>
</comment>
<accession>A0AAX6GEH9</accession>
<evidence type="ECO:0000256" key="3">
    <source>
        <dbReference type="ARBA" id="ARBA00022786"/>
    </source>
</evidence>
<comment type="function">
    <text evidence="1">May act as a substrate-specific adapter of an E3 ubiquitin-protein ligase complex (CUL3-RBX1-BTB) which mediates the ubiquitination and subsequent proteasomal degradation of target proteins.</text>
</comment>
<keyword evidence="3" id="KW-0833">Ubl conjugation pathway</keyword>
<reference evidence="6" key="2">
    <citation type="submission" date="2023-04" db="EMBL/GenBank/DDBJ databases">
        <authorList>
            <person name="Bruccoleri R.E."/>
            <person name="Oakeley E.J."/>
            <person name="Faust A.-M."/>
            <person name="Dessus-Babus S."/>
            <person name="Altorfer M."/>
            <person name="Burckhardt D."/>
            <person name="Oertli M."/>
            <person name="Naumann U."/>
            <person name="Petersen F."/>
            <person name="Wong J."/>
        </authorList>
    </citation>
    <scope>NUCLEOTIDE SEQUENCE</scope>
    <source>
        <strain evidence="6">GSM-AAB239-AS_SAM_17_03QT</strain>
        <tissue evidence="6">Leaf</tissue>
    </source>
</reference>
<dbReference type="InterPro" id="IPR058039">
    <property type="entry name" value="At3g05675-like_ankyrin"/>
</dbReference>
<evidence type="ECO:0000313" key="7">
    <source>
        <dbReference type="Proteomes" id="UP001140949"/>
    </source>
</evidence>
<dbReference type="PANTHER" id="PTHR31060">
    <property type="entry name" value="OSJNBA0011J08.25 PROTEIN-RELATED"/>
    <property type="match status" value="1"/>
</dbReference>
<dbReference type="InterPro" id="IPR038920">
    <property type="entry name" value="At3g05675-like"/>
</dbReference>
<protein>
    <submittedName>
        <fullName evidence="6">LRR receptor-like serine/threonine-protein kinase</fullName>
    </submittedName>
</protein>
<feature type="compositionally biased region" description="Low complexity" evidence="4">
    <location>
        <begin position="11"/>
        <end position="24"/>
    </location>
</feature>